<sequence>MATYNMSFDDLAKMLNSAPDKLEAKLIEGMTENAEDLLSVSQQLAPLEEGGLMESGSIEQPQKVGNEIQAKVGYSKEYALRRHEDIYQLGPVSAKKPKVDGMHVGRKFLEKPSKKYGEMYSERLMEKSKEVF</sequence>
<dbReference type="Proteomes" id="UP000784880">
    <property type="component" value="Unassembled WGS sequence"/>
</dbReference>
<dbReference type="EMBL" id="JAHQCS010000178">
    <property type="protein sequence ID" value="MBU9714420.1"/>
    <property type="molecule type" value="Genomic_DNA"/>
</dbReference>
<evidence type="ECO:0000313" key="2">
    <source>
        <dbReference type="Proteomes" id="UP000784880"/>
    </source>
</evidence>
<reference evidence="1 2" key="1">
    <citation type="submission" date="2021-06" db="EMBL/GenBank/DDBJ databases">
        <title>Bacillus sp. RD4P76, an endophyte from a halophyte.</title>
        <authorList>
            <person name="Sun J.-Q."/>
        </authorList>
    </citation>
    <scope>NUCLEOTIDE SEQUENCE [LARGE SCALE GENOMIC DNA]</scope>
    <source>
        <strain evidence="1 2">CGMCC 1.15917</strain>
    </source>
</reference>
<name>A0ABS6JM17_9BACI</name>
<evidence type="ECO:0000313" key="1">
    <source>
        <dbReference type="EMBL" id="MBU9714420.1"/>
    </source>
</evidence>
<keyword evidence="2" id="KW-1185">Reference proteome</keyword>
<dbReference type="RefSeq" id="WP_217068982.1">
    <property type="nucleotide sequence ID" value="NZ_JAHQCS010000178.1"/>
</dbReference>
<gene>
    <name evidence="1" type="ORF">KS419_22015</name>
</gene>
<accession>A0ABS6JM17</accession>
<evidence type="ECO:0008006" key="3">
    <source>
        <dbReference type="Google" id="ProtNLM"/>
    </source>
</evidence>
<comment type="caution">
    <text evidence="1">The sequence shown here is derived from an EMBL/GenBank/DDBJ whole genome shotgun (WGS) entry which is preliminary data.</text>
</comment>
<proteinExistence type="predicted"/>
<organism evidence="1 2">
    <name type="scientific">Evansella tamaricis</name>
    <dbReference type="NCBI Taxonomy" id="2069301"/>
    <lineage>
        <taxon>Bacteria</taxon>
        <taxon>Bacillati</taxon>
        <taxon>Bacillota</taxon>
        <taxon>Bacilli</taxon>
        <taxon>Bacillales</taxon>
        <taxon>Bacillaceae</taxon>
        <taxon>Evansella</taxon>
    </lineage>
</organism>
<protein>
    <recommendedName>
        <fullName evidence="3">HK97 gp10 family phage protein</fullName>
    </recommendedName>
</protein>